<dbReference type="Pfam" id="PF00535">
    <property type="entry name" value="Glycos_transf_2"/>
    <property type="match status" value="1"/>
</dbReference>
<dbReference type="InterPro" id="IPR029044">
    <property type="entry name" value="Nucleotide-diphossugar_trans"/>
</dbReference>
<keyword evidence="1" id="KW-1133">Transmembrane helix</keyword>
<dbReference type="GO" id="GO:0016740">
    <property type="term" value="F:transferase activity"/>
    <property type="evidence" value="ECO:0007669"/>
    <property type="project" value="UniProtKB-KW"/>
</dbReference>
<accession>A0A7C3PGU1</accession>
<feature type="transmembrane region" description="Helical" evidence="1">
    <location>
        <begin position="293"/>
        <end position="319"/>
    </location>
</feature>
<evidence type="ECO:0000313" key="4">
    <source>
        <dbReference type="EMBL" id="HFM97436.1"/>
    </source>
</evidence>
<dbReference type="EMBL" id="DSRU01000079">
    <property type="protein sequence ID" value="HFM97436.1"/>
    <property type="molecule type" value="Genomic_DNA"/>
</dbReference>
<dbReference type="AlphaFoldDB" id="A0A7C3PGU1"/>
<keyword evidence="1" id="KW-0812">Transmembrane</keyword>
<gene>
    <name evidence="4" type="ORF">ENR64_06645</name>
</gene>
<name>A0A7C3PGU1_9CYAN</name>
<evidence type="ECO:0000256" key="1">
    <source>
        <dbReference type="SAM" id="Phobius"/>
    </source>
</evidence>
<organism evidence="4">
    <name type="scientific">Oscillatoriales cyanobacterium SpSt-418</name>
    <dbReference type="NCBI Taxonomy" id="2282169"/>
    <lineage>
        <taxon>Bacteria</taxon>
        <taxon>Bacillati</taxon>
        <taxon>Cyanobacteriota</taxon>
        <taxon>Cyanophyceae</taxon>
        <taxon>Oscillatoriophycideae</taxon>
        <taxon>Oscillatoriales</taxon>
    </lineage>
</organism>
<proteinExistence type="predicted"/>
<reference evidence="4" key="1">
    <citation type="journal article" date="2020" name="mSystems">
        <title>Genome- and Community-Level Interaction Insights into Carbon Utilization and Element Cycling Functions of Hydrothermarchaeota in Hydrothermal Sediment.</title>
        <authorList>
            <person name="Zhou Z."/>
            <person name="Liu Y."/>
            <person name="Xu W."/>
            <person name="Pan J."/>
            <person name="Luo Z.H."/>
            <person name="Li M."/>
        </authorList>
    </citation>
    <scope>NUCLEOTIDE SEQUENCE [LARGE SCALE GENOMIC DNA]</scope>
    <source>
        <strain evidence="4">SpSt-418</strain>
    </source>
</reference>
<dbReference type="InterPro" id="IPR001173">
    <property type="entry name" value="Glyco_trans_2-like"/>
</dbReference>
<dbReference type="Gene3D" id="3.90.550.10">
    <property type="entry name" value="Spore Coat Polysaccharide Biosynthesis Protein SpsA, Chain A"/>
    <property type="match status" value="1"/>
</dbReference>
<feature type="chain" id="PRO_5028316275" evidence="2">
    <location>
        <begin position="16"/>
        <end position="403"/>
    </location>
</feature>
<feature type="transmembrane region" description="Helical" evidence="1">
    <location>
        <begin position="331"/>
        <end position="347"/>
    </location>
</feature>
<comment type="caution">
    <text evidence="4">The sequence shown here is derived from an EMBL/GenBank/DDBJ whole genome shotgun (WGS) entry which is preliminary data.</text>
</comment>
<keyword evidence="1" id="KW-0472">Membrane</keyword>
<protein>
    <submittedName>
        <fullName evidence="4">Glycosyltransferase</fullName>
    </submittedName>
</protein>
<dbReference type="PANTHER" id="PTHR43646:SF3">
    <property type="entry name" value="SLR1566 PROTEIN"/>
    <property type="match status" value="1"/>
</dbReference>
<dbReference type="CDD" id="cd06423">
    <property type="entry name" value="CESA_like"/>
    <property type="match status" value="1"/>
</dbReference>
<keyword evidence="4" id="KW-0808">Transferase</keyword>
<feature type="transmembrane region" description="Helical" evidence="1">
    <location>
        <begin position="362"/>
        <end position="381"/>
    </location>
</feature>
<evidence type="ECO:0000256" key="2">
    <source>
        <dbReference type="SAM" id="SignalP"/>
    </source>
</evidence>
<feature type="domain" description="Glycosyltransferase 2-like" evidence="3">
    <location>
        <begin position="51"/>
        <end position="230"/>
    </location>
</feature>
<keyword evidence="2" id="KW-0732">Signal</keyword>
<dbReference type="SUPFAM" id="SSF53448">
    <property type="entry name" value="Nucleotide-diphospho-sugar transferases"/>
    <property type="match status" value="1"/>
</dbReference>
<dbReference type="PANTHER" id="PTHR43646">
    <property type="entry name" value="GLYCOSYLTRANSFERASE"/>
    <property type="match status" value="1"/>
</dbReference>
<evidence type="ECO:0000259" key="3">
    <source>
        <dbReference type="Pfam" id="PF00535"/>
    </source>
</evidence>
<sequence>MVLALLLCSSCLSLAAYVAQFRAAIAAIAQLQPLEGTTVEQQSLTIIPVVSVVVPAYNEADNIQGCITSVLDSTVLSQQYLEVWVVDDQSTDDTWAILKNLQQQRQDPRLHLLSGLPRPEAESWTGKNWACAQASQKARGEFLLFIDADVRLKPGAIAAAVQLAQAEKIDLLNGVPQVVCGSLVEWLVQPLIFISMVISFNQPAVRDPKQETAYAAGPFMLFRRSAYEQIGGHRAVAQEVAEDVALARAIKRHQLTLQHRLVANLASLRMYTSGAALWEGWTKVLYVGAWRSIGLMLLLAILMFNLYTMPWLGLGLLLIKGLIVDWSSLDGLSVGFILLSLGLQYYLRHLASQAFFCSSKYWWLQSIGGLLVGVMAIASVIKAETGWGWTWRGRALKVSSKPH</sequence>
<feature type="signal peptide" evidence="2">
    <location>
        <begin position="1"/>
        <end position="15"/>
    </location>
</feature>